<name>A0A8J6MCT9_9FIRM</name>
<sequence length="437" mass="46259">MNRFHPFRRVMAPILALALAFTLSLPASAFFWNKKESAAVNDFSKNGLIGTIISFSLEDFAVTGDKKTQLTAITIESLPDPGAGTLVIGGQPLQVGTVVDCTALDGLRFQSSPVPTVTTTTFTFTPSLAPTQDCGPVTVTLYLLDQENQAPIARNMELSTYKNVAITGYFDAVDSEGDALSFQLTSTPARGAVTLAEDGSSQFVYTPYENKTGSDSFTYVAVDPAGNTSAEAKITVHIEKADTKVTYADMEGNPAHKAAIHLAEEGIYVGQYMNGHYFFDPKQPVSRAQFLTMAMAVSGLEAMEGVTLTGFSDDSAIPTWAKGSVSAALKAGTIQGSKDESGAPVFGADTPITRAEATVMLNNLLDVTDVPVEVFSSDSQGHWASQAAANLASSGVIRMESTGAAALSNQLTRAEAAEMLDGAMDVLADREDGWLPW</sequence>
<accession>A0A8J6MCT9</accession>
<dbReference type="Pfam" id="PF00395">
    <property type="entry name" value="SLH"/>
    <property type="match status" value="1"/>
</dbReference>
<dbReference type="PROSITE" id="PS51272">
    <property type="entry name" value="SLH"/>
    <property type="match status" value="2"/>
</dbReference>
<dbReference type="RefSeq" id="WP_186852467.1">
    <property type="nucleotide sequence ID" value="NZ_JACOPO010000003.1"/>
</dbReference>
<protein>
    <submittedName>
        <fullName evidence="4">S-layer homology domain-containing protein</fullName>
    </submittedName>
</protein>
<evidence type="ECO:0000256" key="2">
    <source>
        <dbReference type="SAM" id="SignalP"/>
    </source>
</evidence>
<keyword evidence="2" id="KW-0732">Signal</keyword>
<feature type="chain" id="PRO_5035206614" evidence="2">
    <location>
        <begin position="30"/>
        <end position="437"/>
    </location>
</feature>
<gene>
    <name evidence="4" type="ORF">H8S11_05320</name>
</gene>
<dbReference type="InterPro" id="IPR001119">
    <property type="entry name" value="SLH_dom"/>
</dbReference>
<keyword evidence="5" id="KW-1185">Reference proteome</keyword>
<dbReference type="AlphaFoldDB" id="A0A8J6MCT9"/>
<feature type="domain" description="SLH" evidence="3">
    <location>
        <begin position="308"/>
        <end position="375"/>
    </location>
</feature>
<evidence type="ECO:0000256" key="1">
    <source>
        <dbReference type="ARBA" id="ARBA00022737"/>
    </source>
</evidence>
<evidence type="ECO:0000259" key="3">
    <source>
        <dbReference type="PROSITE" id="PS51272"/>
    </source>
</evidence>
<comment type="caution">
    <text evidence="4">The sequence shown here is derived from an EMBL/GenBank/DDBJ whole genome shotgun (WGS) entry which is preliminary data.</text>
</comment>
<dbReference type="Gene3D" id="2.60.40.2810">
    <property type="match status" value="1"/>
</dbReference>
<keyword evidence="1" id="KW-0677">Repeat</keyword>
<feature type="signal peptide" evidence="2">
    <location>
        <begin position="1"/>
        <end position="29"/>
    </location>
</feature>
<proteinExistence type="predicted"/>
<organism evidence="4 5">
    <name type="scientific">Flintibacter hominis</name>
    <dbReference type="NCBI Taxonomy" id="2763048"/>
    <lineage>
        <taxon>Bacteria</taxon>
        <taxon>Bacillati</taxon>
        <taxon>Bacillota</taxon>
        <taxon>Clostridia</taxon>
        <taxon>Eubacteriales</taxon>
        <taxon>Flintibacter</taxon>
    </lineage>
</organism>
<reference evidence="4" key="1">
    <citation type="submission" date="2020-08" db="EMBL/GenBank/DDBJ databases">
        <title>Genome public.</title>
        <authorList>
            <person name="Liu C."/>
            <person name="Sun Q."/>
        </authorList>
    </citation>
    <scope>NUCLEOTIDE SEQUENCE</scope>
    <source>
        <strain evidence="4">NSJ-23</strain>
    </source>
</reference>
<dbReference type="Proteomes" id="UP000628736">
    <property type="component" value="Unassembled WGS sequence"/>
</dbReference>
<evidence type="ECO:0000313" key="5">
    <source>
        <dbReference type="Proteomes" id="UP000628736"/>
    </source>
</evidence>
<dbReference type="Pfam" id="PF17963">
    <property type="entry name" value="Big_9"/>
    <property type="match status" value="1"/>
</dbReference>
<dbReference type="EMBL" id="JACOPO010000003">
    <property type="protein sequence ID" value="MBC5722226.1"/>
    <property type="molecule type" value="Genomic_DNA"/>
</dbReference>
<evidence type="ECO:0000313" key="4">
    <source>
        <dbReference type="EMBL" id="MBC5722226.1"/>
    </source>
</evidence>
<feature type="domain" description="SLH" evidence="3">
    <location>
        <begin position="242"/>
        <end position="307"/>
    </location>
</feature>